<proteinExistence type="predicted"/>
<evidence type="ECO:0000313" key="1">
    <source>
        <dbReference type="EMBL" id="QGT16297.1"/>
    </source>
</evidence>
<accession>A0A6I6CF57</accession>
<gene>
    <name evidence="1" type="ORF">E0495_03400</name>
</gene>
<organism evidence="1 2">
    <name type="scientific">Wolbachia pipientis</name>
    <dbReference type="NCBI Taxonomy" id="955"/>
    <lineage>
        <taxon>Bacteria</taxon>
        <taxon>Pseudomonadati</taxon>
        <taxon>Pseudomonadota</taxon>
        <taxon>Alphaproteobacteria</taxon>
        <taxon>Rickettsiales</taxon>
        <taxon>Anaplasmataceae</taxon>
        <taxon>Wolbachieae</taxon>
        <taxon>Wolbachia</taxon>
    </lineage>
</organism>
<dbReference type="EMBL" id="CP037426">
    <property type="protein sequence ID" value="QGT16297.1"/>
    <property type="molecule type" value="Genomic_DNA"/>
</dbReference>
<dbReference type="RefSeq" id="WP_010081986.1">
    <property type="nucleotide sequence ID" value="NZ_CP037426.1"/>
</dbReference>
<sequence length="77" mass="8723">MANSKFSITFNNEISECLAGLAKIRNKSIKELTEKLIQEAIENEEDKILIERAAKRNVSGVKKIRSEDVDWNTILSS</sequence>
<protein>
    <submittedName>
        <fullName evidence="1">Uncharacterized protein</fullName>
    </submittedName>
</protein>
<dbReference type="Proteomes" id="UP000422744">
    <property type="component" value="Chromosome"/>
</dbReference>
<evidence type="ECO:0000313" key="2">
    <source>
        <dbReference type="Proteomes" id="UP000422744"/>
    </source>
</evidence>
<reference evidence="1 2" key="1">
    <citation type="submission" date="2019-03" db="EMBL/GenBank/DDBJ databases">
        <title>Wolbachia endosymbiont of Haematobia irritans wIrr.</title>
        <authorList>
            <person name="Parry R.H."/>
            <person name="Asgari S."/>
        </authorList>
    </citation>
    <scope>NUCLEOTIDE SEQUENCE [LARGE SCALE GENOMIC DNA]</scope>
    <source>
        <strain evidence="2">wIrr</strain>
    </source>
</reference>
<name>A0A6I6CF57_WOLPI</name>
<dbReference type="AlphaFoldDB" id="A0A6I6CF57"/>
<dbReference type="GeneID" id="70036493"/>